<dbReference type="InterPro" id="IPR000547">
    <property type="entry name" value="Clathrin_H-chain/VPS_repeat"/>
</dbReference>
<evidence type="ECO:0000259" key="11">
    <source>
        <dbReference type="Pfam" id="PF26148"/>
    </source>
</evidence>
<feature type="coiled-coil region" evidence="8">
    <location>
        <begin position="818"/>
        <end position="859"/>
    </location>
</feature>
<dbReference type="GO" id="GO:0007040">
    <property type="term" value="P:lysosome organization"/>
    <property type="evidence" value="ECO:0007669"/>
    <property type="project" value="TreeGrafter"/>
</dbReference>
<dbReference type="GO" id="GO:0031902">
    <property type="term" value="C:late endosome membrane"/>
    <property type="evidence" value="ECO:0007669"/>
    <property type="project" value="UniProtKB-SubCell"/>
</dbReference>
<dbReference type="PANTHER" id="PTHR23323">
    <property type="entry name" value="VACUOLAR PROTEIN SORTING-ASSOCIATED PROTEIN"/>
    <property type="match status" value="1"/>
</dbReference>
<dbReference type="Pfam" id="PF26148">
    <property type="entry name" value="VPS18_RING_C"/>
    <property type="match status" value="1"/>
</dbReference>
<feature type="coiled-coil region" evidence="8">
    <location>
        <begin position="513"/>
        <end position="540"/>
    </location>
</feature>
<evidence type="ECO:0000313" key="12">
    <source>
        <dbReference type="EMBL" id="CAH1786190.1"/>
    </source>
</evidence>
<dbReference type="InterPro" id="IPR007810">
    <property type="entry name" value="Pep3/Vps18_beta-prop"/>
</dbReference>
<evidence type="ECO:0000256" key="7">
    <source>
        <dbReference type="ARBA" id="ARBA00023136"/>
    </source>
</evidence>
<dbReference type="PROSITE" id="PS50236">
    <property type="entry name" value="CHCR"/>
    <property type="match status" value="1"/>
</dbReference>
<evidence type="ECO:0000256" key="9">
    <source>
        <dbReference type="SAM" id="MobiDB-lite"/>
    </source>
</evidence>
<keyword evidence="7" id="KW-0472">Membrane</keyword>
<dbReference type="OrthoDB" id="1845386at2759"/>
<evidence type="ECO:0000256" key="8">
    <source>
        <dbReference type="SAM" id="Coils"/>
    </source>
</evidence>
<comment type="caution">
    <text evidence="12">The sequence shown here is derived from an EMBL/GenBank/DDBJ whole genome shotgun (WGS) entry which is preliminary data.</text>
</comment>
<dbReference type="EMBL" id="CAIIXF020000006">
    <property type="protein sequence ID" value="CAH1786190.1"/>
    <property type="molecule type" value="Genomic_DNA"/>
</dbReference>
<organism evidence="12 13">
    <name type="scientific">Owenia fusiformis</name>
    <name type="common">Polychaete worm</name>
    <dbReference type="NCBI Taxonomy" id="6347"/>
    <lineage>
        <taxon>Eukaryota</taxon>
        <taxon>Metazoa</taxon>
        <taxon>Spiralia</taxon>
        <taxon>Lophotrochozoa</taxon>
        <taxon>Annelida</taxon>
        <taxon>Polychaeta</taxon>
        <taxon>Sedentaria</taxon>
        <taxon>Canalipalpata</taxon>
        <taxon>Sabellida</taxon>
        <taxon>Oweniida</taxon>
        <taxon>Oweniidae</taxon>
        <taxon>Owenia</taxon>
    </lineage>
</organism>
<gene>
    <name evidence="12" type="ORF">OFUS_LOCUS12136</name>
</gene>
<keyword evidence="13" id="KW-1185">Reference proteome</keyword>
<evidence type="ECO:0000256" key="6">
    <source>
        <dbReference type="ARBA" id="ARBA00022833"/>
    </source>
</evidence>
<dbReference type="Pfam" id="PF00637">
    <property type="entry name" value="Clathrin"/>
    <property type="match status" value="1"/>
</dbReference>
<protein>
    <recommendedName>
        <fullName evidence="3">Vacuolar protein sorting-associated protein 18 homolog</fullName>
    </recommendedName>
</protein>
<dbReference type="GO" id="GO:0048284">
    <property type="term" value="P:organelle fusion"/>
    <property type="evidence" value="ECO:0007669"/>
    <property type="project" value="TreeGrafter"/>
</dbReference>
<evidence type="ECO:0000256" key="3">
    <source>
        <dbReference type="ARBA" id="ARBA00017338"/>
    </source>
</evidence>
<dbReference type="Pfam" id="PF05131">
    <property type="entry name" value="Pep3_Vps18"/>
    <property type="match status" value="1"/>
</dbReference>
<dbReference type="InterPro" id="IPR055358">
    <property type="entry name" value="CHCR"/>
</dbReference>
<feature type="domain" description="Pep3/Vps18 RING C-terminal" evidence="11">
    <location>
        <begin position="866"/>
        <end position="958"/>
    </location>
</feature>
<keyword evidence="8" id="KW-0175">Coiled coil</keyword>
<keyword evidence="6" id="KW-0862">Zinc</keyword>
<keyword evidence="5" id="KW-0863">Zinc-finger</keyword>
<reference evidence="12" key="1">
    <citation type="submission" date="2022-03" db="EMBL/GenBank/DDBJ databases">
        <authorList>
            <person name="Martin C."/>
        </authorList>
    </citation>
    <scope>NUCLEOTIDE SEQUENCE</scope>
</reference>
<accession>A0A8J1U320</accession>
<keyword evidence="4" id="KW-0479">Metal-binding</keyword>
<dbReference type="GO" id="GO:0006904">
    <property type="term" value="P:vesicle docking involved in exocytosis"/>
    <property type="evidence" value="ECO:0007669"/>
    <property type="project" value="TreeGrafter"/>
</dbReference>
<dbReference type="GO" id="GO:0030897">
    <property type="term" value="C:HOPS complex"/>
    <property type="evidence" value="ECO:0007669"/>
    <property type="project" value="TreeGrafter"/>
</dbReference>
<name>A0A8J1U320_OWEFU</name>
<feature type="compositionally biased region" description="Polar residues" evidence="9">
    <location>
        <begin position="9"/>
        <end position="23"/>
    </location>
</feature>
<evidence type="ECO:0000313" key="13">
    <source>
        <dbReference type="Proteomes" id="UP000749559"/>
    </source>
</evidence>
<evidence type="ECO:0000256" key="1">
    <source>
        <dbReference type="ARBA" id="ARBA00004492"/>
    </source>
</evidence>
<feature type="region of interest" description="Disordered" evidence="9">
    <location>
        <begin position="1"/>
        <end position="26"/>
    </location>
</feature>
<dbReference type="PANTHER" id="PTHR23323:SF26">
    <property type="entry name" value="VACUOLAR PROTEIN SORTING-ASSOCIATED PROTEIN 18 HOMOLOG"/>
    <property type="match status" value="1"/>
</dbReference>
<dbReference type="InterPro" id="IPR058919">
    <property type="entry name" value="Pep3/Vps18_RING_C"/>
</dbReference>
<comment type="subcellular location">
    <subcellularLocation>
        <location evidence="1">Late endosome membrane</location>
        <topology evidence="1">Peripheral membrane protein</topology>
        <orientation evidence="1">Cytoplasmic side</orientation>
    </subcellularLocation>
</comment>
<evidence type="ECO:0000259" key="10">
    <source>
        <dbReference type="Pfam" id="PF05131"/>
    </source>
</evidence>
<dbReference type="GO" id="GO:0007032">
    <property type="term" value="P:endosome organization"/>
    <property type="evidence" value="ECO:0007669"/>
    <property type="project" value="TreeGrafter"/>
</dbReference>
<dbReference type="GO" id="GO:0008270">
    <property type="term" value="F:zinc ion binding"/>
    <property type="evidence" value="ECO:0007669"/>
    <property type="project" value="UniProtKB-KW"/>
</dbReference>
<dbReference type="CDD" id="cd16462">
    <property type="entry name" value="RING-H2_Pep3p-like"/>
    <property type="match status" value="1"/>
</dbReference>
<evidence type="ECO:0000256" key="2">
    <source>
        <dbReference type="ARBA" id="ARBA00010454"/>
    </source>
</evidence>
<dbReference type="GO" id="GO:0030674">
    <property type="term" value="F:protein-macromolecule adaptor activity"/>
    <property type="evidence" value="ECO:0007669"/>
    <property type="project" value="TreeGrafter"/>
</dbReference>
<sequence>MASLFDQYEQASSRKPKTFTQRQAMPEPIATGFINARLEDDTPVFNKQRINFNPPDPITHLCVCNNFLVMAMSTNILLRIDLEHPDTPDEVELPRTANDKVYSMFLDPTGHHLIISMNSQENYYLPKSSKKARQLSKMKGHLIDSIGWNRQNTNNTSTSAILLGTSRGLIFEAEIVSGEERGFFQGSLEQYCKQLFSLSRDKTEPVTGLEFEKMTSSLNEYKYFIIATTPGRLYQFIGTIPSSTEPPMFTHVFQDYEDVPERFLELPGNFGYSKLLMYHAKFREQPRSFAWMTGPGVYHGSIDYTGASGQDSVTVETKLMPYPNDEGDRPVPPMSIVLTEFHVLILFPDKLKAMCVLNDQLIYDDTFTDRFGKLLGLCKDPLKGTIWAYTNQAVFKYKVIRESRDVWQMYLDVENFEAAKNYCKDNPANMDRVLTKEAEYNFKNKNFGKSALLYAQTQNSFEEIALKFIQVDEKNALKSFLIKKLSGLRPQDKTQMTMIVTWLVEIYLNQLGILKEQEKQQDISENYQDLQDEFQKFLAQTKVKECVDGNRNTIYDLIASHGDVEDMVYFAVLMKDFERVIGHHLQHEQYDKALEVLVKQPDKELLYKFSPLLMQNIPELTVDAWINTGRNLDPKRLIPALVQYDHLKYKTQGNAAIRYLEFCVQTLDCQEQSIHNYLLSLYAKLKPEQLMTYLNFQGQESDSVCYDLKYALRLCAEHKHQRACVHIYSTMGLYEEAVDLALKFDVELAKQNANKPSEEGGSDAEELRKKLWLRIARHVVEEEKDIKRAMEFLHECDLLKIEDILPFFPDFVTIDHFKDAICTSLQEYNQHIESLKEEMEEATESAKDIRGEIQAFRNKYAFVKGQDKCSSCNFPLMTRNFYLFPCMHRFHTDCLVAEVTPYLTSAKRSQVIELQRRLGTHDGSSPSTPAQGKGQSLKVELDELVAGECVFCGDYMIRNIDKPFIDPAEYSEVISSWE</sequence>
<proteinExistence type="inferred from homology"/>
<dbReference type="Proteomes" id="UP000749559">
    <property type="component" value="Unassembled WGS sequence"/>
</dbReference>
<dbReference type="GO" id="GO:0006886">
    <property type="term" value="P:intracellular protein transport"/>
    <property type="evidence" value="ECO:0007669"/>
    <property type="project" value="UniProtKB-UniRule"/>
</dbReference>
<dbReference type="AlphaFoldDB" id="A0A8J1U320"/>
<dbReference type="GO" id="GO:0008333">
    <property type="term" value="P:endosome to lysosome transport"/>
    <property type="evidence" value="ECO:0007669"/>
    <property type="project" value="TreeGrafter"/>
</dbReference>
<evidence type="ECO:0000256" key="5">
    <source>
        <dbReference type="ARBA" id="ARBA00022771"/>
    </source>
</evidence>
<comment type="similarity">
    <text evidence="2">Belongs to the VPS18 family.</text>
</comment>
<feature type="domain" description="Pep3/Vps18 beta-propeller" evidence="10">
    <location>
        <begin position="43"/>
        <end position="399"/>
    </location>
</feature>
<evidence type="ECO:0000256" key="4">
    <source>
        <dbReference type="ARBA" id="ARBA00022723"/>
    </source>
</evidence>